<sequence>MFLASPEAVEVHDVQRAYDIVSGLPWPTAIGERVRRNRFTDEWAEREATLRERKEEFAPPEDVNPFEAPPDPDTNLGSRPRSLLG</sequence>
<evidence type="ECO:0000313" key="3">
    <source>
        <dbReference type="Proteomes" id="UP001500418"/>
    </source>
</evidence>
<dbReference type="Proteomes" id="UP001500418">
    <property type="component" value="Unassembled WGS sequence"/>
</dbReference>
<reference evidence="2 3" key="1">
    <citation type="journal article" date="2019" name="Int. J. Syst. Evol. Microbiol.">
        <title>The Global Catalogue of Microorganisms (GCM) 10K type strain sequencing project: providing services to taxonomists for standard genome sequencing and annotation.</title>
        <authorList>
            <consortium name="The Broad Institute Genomics Platform"/>
            <consortium name="The Broad Institute Genome Sequencing Center for Infectious Disease"/>
            <person name="Wu L."/>
            <person name="Ma J."/>
        </authorList>
    </citation>
    <scope>NUCLEOTIDE SEQUENCE [LARGE SCALE GENOMIC DNA]</scope>
    <source>
        <strain evidence="2 3">JCM 11444</strain>
    </source>
</reference>
<proteinExistence type="predicted"/>
<evidence type="ECO:0000313" key="2">
    <source>
        <dbReference type="EMBL" id="GAA0942966.1"/>
    </source>
</evidence>
<accession>A0ABN1QHW6</accession>
<comment type="caution">
    <text evidence="2">The sequence shown here is derived from an EMBL/GenBank/DDBJ whole genome shotgun (WGS) entry which is preliminary data.</text>
</comment>
<keyword evidence="3" id="KW-1185">Reference proteome</keyword>
<organism evidence="2 3">
    <name type="scientific">Streptomyces rhizosphaericus</name>
    <dbReference type="NCBI Taxonomy" id="114699"/>
    <lineage>
        <taxon>Bacteria</taxon>
        <taxon>Bacillati</taxon>
        <taxon>Actinomycetota</taxon>
        <taxon>Actinomycetes</taxon>
        <taxon>Kitasatosporales</taxon>
        <taxon>Streptomycetaceae</taxon>
        <taxon>Streptomyces</taxon>
        <taxon>Streptomyces violaceusniger group</taxon>
    </lineage>
</organism>
<name>A0ABN1QHW6_9ACTN</name>
<gene>
    <name evidence="2" type="ORF">GCM10009575_059680</name>
</gene>
<feature type="region of interest" description="Disordered" evidence="1">
    <location>
        <begin position="50"/>
        <end position="85"/>
    </location>
</feature>
<protein>
    <submittedName>
        <fullName evidence="2">Uncharacterized protein</fullName>
    </submittedName>
</protein>
<evidence type="ECO:0000256" key="1">
    <source>
        <dbReference type="SAM" id="MobiDB-lite"/>
    </source>
</evidence>
<dbReference type="EMBL" id="BAAAID010000043">
    <property type="protein sequence ID" value="GAA0942966.1"/>
    <property type="molecule type" value="Genomic_DNA"/>
</dbReference>